<reference evidence="1" key="1">
    <citation type="submission" date="2014-09" db="EMBL/GenBank/DDBJ databases">
        <authorList>
            <person name="Magalhaes I.L.F."/>
            <person name="Oliveira U."/>
            <person name="Santos F.R."/>
            <person name="Vidigal T.H.D.A."/>
            <person name="Brescovit A.D."/>
            <person name="Santos A.J."/>
        </authorList>
    </citation>
    <scope>NUCLEOTIDE SEQUENCE</scope>
    <source>
        <tissue evidence="1">Shoot tissue taken approximately 20 cm above the soil surface</tissue>
    </source>
</reference>
<accession>A0A0A8Y051</accession>
<dbReference type="AlphaFoldDB" id="A0A0A8Y051"/>
<organism evidence="1">
    <name type="scientific">Arundo donax</name>
    <name type="common">Giant reed</name>
    <name type="synonym">Donax arundinaceus</name>
    <dbReference type="NCBI Taxonomy" id="35708"/>
    <lineage>
        <taxon>Eukaryota</taxon>
        <taxon>Viridiplantae</taxon>
        <taxon>Streptophyta</taxon>
        <taxon>Embryophyta</taxon>
        <taxon>Tracheophyta</taxon>
        <taxon>Spermatophyta</taxon>
        <taxon>Magnoliopsida</taxon>
        <taxon>Liliopsida</taxon>
        <taxon>Poales</taxon>
        <taxon>Poaceae</taxon>
        <taxon>PACMAD clade</taxon>
        <taxon>Arundinoideae</taxon>
        <taxon>Arundineae</taxon>
        <taxon>Arundo</taxon>
    </lineage>
</organism>
<protein>
    <submittedName>
        <fullName evidence="1">Uncharacterized protein</fullName>
    </submittedName>
</protein>
<sequence>MKLLLLQPRNWLVTQALISQMQHFSD</sequence>
<name>A0A0A8Y051_ARUDO</name>
<proteinExistence type="predicted"/>
<evidence type="ECO:0000313" key="1">
    <source>
        <dbReference type="EMBL" id="JAD18403.1"/>
    </source>
</evidence>
<dbReference type="EMBL" id="GBRH01279492">
    <property type="protein sequence ID" value="JAD18403.1"/>
    <property type="molecule type" value="Transcribed_RNA"/>
</dbReference>
<reference evidence="1" key="2">
    <citation type="journal article" date="2015" name="Data Brief">
        <title>Shoot transcriptome of the giant reed, Arundo donax.</title>
        <authorList>
            <person name="Barrero R.A."/>
            <person name="Guerrero F.D."/>
            <person name="Moolhuijzen P."/>
            <person name="Goolsby J.A."/>
            <person name="Tidwell J."/>
            <person name="Bellgard S.E."/>
            <person name="Bellgard M.I."/>
        </authorList>
    </citation>
    <scope>NUCLEOTIDE SEQUENCE</scope>
    <source>
        <tissue evidence="1">Shoot tissue taken approximately 20 cm above the soil surface</tissue>
    </source>
</reference>